<dbReference type="AlphaFoldDB" id="A0A0H5QK97"/>
<dbReference type="Pfam" id="PF21269">
    <property type="entry name" value="TreT_GT1"/>
    <property type="match status" value="1"/>
</dbReference>
<dbReference type="InterPro" id="IPR001296">
    <property type="entry name" value="Glyco_trans_1"/>
</dbReference>
<dbReference type="EMBL" id="HACM01001605">
    <property type="protein sequence ID" value="CRZ02047.1"/>
    <property type="molecule type" value="Transcribed_RNA"/>
</dbReference>
<proteinExistence type="inferred from homology"/>
<sequence length="537" mass="59978">MATLQEQIVPKGHSLHYFRSDPRLATPVAEMADAADQLASAFKGIYRNRRLFMVNSTGKGGGVAEMIPSRLQMIRQFGIETHWLVLNPGPSDASFFDFTKRLHNLIHDNPADGDNLQISLKERATYERVSQEVATLLAKRVCGDDVVIVHDPQALGISTFLRLLVHEIIIIFRCHIGLDKSTPATRAAWNFLKPFSKDFNAAVFSAAEYIPGFMAGKSVVIPPGIDPTDDKNRELSAVRLMSILVAAGFVSKVEGSHQTCYPVWDVGAQRLQKNGMLGPASTPIDFGFMFRPIISQISRWDKLKGWLPLLRAFVILKRHRQYYFEKKTTGKSTDSYHGCRLKHVGLVLAGPNPQAIQDDPEGQLVFEQLREEYLQLEDDIQSDIAIITLPMESRKHNALMVNAIHCISSVVVQNSKQEGFGLTCTEAMLKGVAVIGTMACGIRHQIINGVHGRLVHDPENIEEIADLMNDMLANEKTAERLGSKARRRVLKEFTVFGQVTRWLELFHRLLFEAKSTEMSEDGAGESLDDDNESICLD</sequence>
<feature type="domain" description="Glycosyl transferase family 1" evidence="7">
    <location>
        <begin position="404"/>
        <end position="488"/>
    </location>
</feature>
<dbReference type="Pfam" id="PF00534">
    <property type="entry name" value="Glycos_transf_1"/>
    <property type="match status" value="1"/>
</dbReference>
<comment type="subunit">
    <text evidence="2">Homodimer.</text>
</comment>
<evidence type="ECO:0000256" key="6">
    <source>
        <dbReference type="ARBA" id="ARBA00023277"/>
    </source>
</evidence>
<evidence type="ECO:0000259" key="7">
    <source>
        <dbReference type="Pfam" id="PF00534"/>
    </source>
</evidence>
<reference evidence="9" key="1">
    <citation type="submission" date="2015-04" db="EMBL/GenBank/DDBJ databases">
        <title>The genome sequence of the plant pathogenic Rhizarian Plasmodiophora brassicae reveals insights in its biotrophic life cycle and the origin of chitin synthesis.</title>
        <authorList>
            <person name="Schwelm A."/>
            <person name="Fogelqvist J."/>
            <person name="Knaust A."/>
            <person name="Julke S."/>
            <person name="Lilja T."/>
            <person name="Dhandapani V."/>
            <person name="Bonilla-Rosso G."/>
            <person name="Karlsson M."/>
            <person name="Shevchenko A."/>
            <person name="Choi S.R."/>
            <person name="Kim H.G."/>
            <person name="Park J.Y."/>
            <person name="Lim Y.P."/>
            <person name="Ludwig-Muller J."/>
            <person name="Dixelius C."/>
        </authorList>
    </citation>
    <scope>NUCLEOTIDE SEQUENCE</scope>
    <source>
        <tissue evidence="9">Potato root galls</tissue>
    </source>
</reference>
<evidence type="ECO:0000256" key="3">
    <source>
        <dbReference type="ARBA" id="ARBA00022526"/>
    </source>
</evidence>
<dbReference type="SUPFAM" id="SSF53756">
    <property type="entry name" value="UDP-Glycosyltransferase/glycogen phosphorylase"/>
    <property type="match status" value="1"/>
</dbReference>
<dbReference type="InterPro" id="IPR052078">
    <property type="entry name" value="Trehalose_Metab_GTase"/>
</dbReference>
<dbReference type="GO" id="GO:0006006">
    <property type="term" value="P:glucose metabolic process"/>
    <property type="evidence" value="ECO:0007669"/>
    <property type="project" value="UniProtKB-KW"/>
</dbReference>
<evidence type="ECO:0000256" key="1">
    <source>
        <dbReference type="ARBA" id="ARBA00009481"/>
    </source>
</evidence>
<dbReference type="PANTHER" id="PTHR47779:SF1">
    <property type="entry name" value="SYNTHASE (CCG-9), PUTATIVE (AFU_ORTHOLOGUE AFUA_3G12100)-RELATED"/>
    <property type="match status" value="1"/>
</dbReference>
<evidence type="ECO:0000256" key="5">
    <source>
        <dbReference type="ARBA" id="ARBA00022679"/>
    </source>
</evidence>
<accession>A0A0H5QK97</accession>
<evidence type="ECO:0000259" key="8">
    <source>
        <dbReference type="Pfam" id="PF21269"/>
    </source>
</evidence>
<protein>
    <submittedName>
        <fullName evidence="9">Uncharacterized protein</fullName>
    </submittedName>
</protein>
<keyword evidence="3" id="KW-0313">Glucose metabolism</keyword>
<keyword evidence="4" id="KW-0328">Glycosyltransferase</keyword>
<dbReference type="GO" id="GO:0016757">
    <property type="term" value="F:glycosyltransferase activity"/>
    <property type="evidence" value="ECO:0007669"/>
    <property type="project" value="UniProtKB-KW"/>
</dbReference>
<evidence type="ECO:0000256" key="4">
    <source>
        <dbReference type="ARBA" id="ARBA00022676"/>
    </source>
</evidence>
<dbReference type="Gene3D" id="3.40.50.2000">
    <property type="entry name" value="Glycogen Phosphorylase B"/>
    <property type="match status" value="2"/>
</dbReference>
<organism evidence="9">
    <name type="scientific">Spongospora subterranea</name>
    <dbReference type="NCBI Taxonomy" id="70186"/>
    <lineage>
        <taxon>Eukaryota</taxon>
        <taxon>Sar</taxon>
        <taxon>Rhizaria</taxon>
        <taxon>Endomyxa</taxon>
        <taxon>Phytomyxea</taxon>
        <taxon>Plasmodiophorida</taxon>
        <taxon>Plasmodiophoridae</taxon>
        <taxon>Spongospora</taxon>
    </lineage>
</organism>
<feature type="domain" description="Trehalose synthase N-terminal" evidence="8">
    <location>
        <begin position="53"/>
        <end position="210"/>
    </location>
</feature>
<evidence type="ECO:0000313" key="9">
    <source>
        <dbReference type="EMBL" id="CRZ02047.1"/>
    </source>
</evidence>
<dbReference type="InterPro" id="IPR049438">
    <property type="entry name" value="TreT_GT1"/>
</dbReference>
<comment type="similarity">
    <text evidence="1">Belongs to the glycosyltransferase group 1 family. Glycosyltransferase 4 subfamily.</text>
</comment>
<keyword evidence="6" id="KW-0119">Carbohydrate metabolism</keyword>
<keyword evidence="5" id="KW-0808">Transferase</keyword>
<name>A0A0H5QK97_9EUKA</name>
<dbReference type="PANTHER" id="PTHR47779">
    <property type="entry name" value="SYNTHASE (CCG-9), PUTATIVE (AFU_ORTHOLOGUE AFUA_3G12100)-RELATED"/>
    <property type="match status" value="1"/>
</dbReference>
<evidence type="ECO:0000256" key="2">
    <source>
        <dbReference type="ARBA" id="ARBA00011738"/>
    </source>
</evidence>